<feature type="region of interest" description="Disordered" evidence="2">
    <location>
        <begin position="83"/>
        <end position="106"/>
    </location>
</feature>
<dbReference type="STRING" id="62708.A0A420H7T1"/>
<dbReference type="Gene3D" id="3.40.50.2000">
    <property type="entry name" value="Glycogen Phosphorylase B"/>
    <property type="match status" value="2"/>
</dbReference>
<organism evidence="5 6">
    <name type="scientific">Golovinomyces cichoracearum</name>
    <dbReference type="NCBI Taxonomy" id="62708"/>
    <lineage>
        <taxon>Eukaryota</taxon>
        <taxon>Fungi</taxon>
        <taxon>Dikarya</taxon>
        <taxon>Ascomycota</taxon>
        <taxon>Pezizomycotina</taxon>
        <taxon>Leotiomycetes</taxon>
        <taxon>Erysiphales</taxon>
        <taxon>Erysiphaceae</taxon>
        <taxon>Golovinomyces</taxon>
    </lineage>
</organism>
<dbReference type="GO" id="GO:0005975">
    <property type="term" value="P:carbohydrate metabolic process"/>
    <property type="evidence" value="ECO:0007669"/>
    <property type="project" value="InterPro"/>
</dbReference>
<comment type="caution">
    <text evidence="5">The sequence shown here is derived from an EMBL/GenBank/DDBJ whole genome shotgun (WGS) entry which is preliminary data.</text>
</comment>
<name>A0A420H7T1_9PEZI</name>
<dbReference type="Pfam" id="PF06722">
    <property type="entry name" value="EryCIII-like_C"/>
    <property type="match status" value="1"/>
</dbReference>
<dbReference type="AlphaFoldDB" id="A0A420H7T1"/>
<evidence type="ECO:0000256" key="2">
    <source>
        <dbReference type="SAM" id="MobiDB-lite"/>
    </source>
</evidence>
<evidence type="ECO:0000313" key="6">
    <source>
        <dbReference type="Proteomes" id="UP000283383"/>
    </source>
</evidence>
<dbReference type="Pfam" id="PF03033">
    <property type="entry name" value="Glyco_transf_28"/>
    <property type="match status" value="1"/>
</dbReference>
<dbReference type="GO" id="GO:0016906">
    <property type="term" value="F:sterol 3-beta-glucosyltransferase activity"/>
    <property type="evidence" value="ECO:0007669"/>
    <property type="project" value="UniProtKB-ARBA"/>
</dbReference>
<feature type="compositionally biased region" description="Basic and acidic residues" evidence="2">
    <location>
        <begin position="765"/>
        <end position="774"/>
    </location>
</feature>
<dbReference type="InterPro" id="IPR010610">
    <property type="entry name" value="EryCIII-like_C"/>
</dbReference>
<accession>A0A420H7T1</accession>
<reference evidence="5 6" key="1">
    <citation type="journal article" date="2018" name="BMC Genomics">
        <title>Comparative genome analyses reveal sequence features reflecting distinct modes of host-adaptation between dicot and monocot powdery mildew.</title>
        <authorList>
            <person name="Wu Y."/>
            <person name="Ma X."/>
            <person name="Pan Z."/>
            <person name="Kale S.D."/>
            <person name="Song Y."/>
            <person name="King H."/>
            <person name="Zhang Q."/>
            <person name="Presley C."/>
            <person name="Deng X."/>
            <person name="Wei C.I."/>
            <person name="Xiao S."/>
        </authorList>
    </citation>
    <scope>NUCLEOTIDE SEQUENCE [LARGE SCALE GENOMIC DNA]</scope>
    <source>
        <strain evidence="5">UMSG3</strain>
    </source>
</reference>
<feature type="compositionally biased region" description="Basic and acidic residues" evidence="2">
    <location>
        <begin position="12"/>
        <end position="31"/>
    </location>
</feature>
<feature type="compositionally biased region" description="Polar residues" evidence="2">
    <location>
        <begin position="802"/>
        <end position="813"/>
    </location>
</feature>
<dbReference type="SUPFAM" id="SSF53756">
    <property type="entry name" value="UDP-Glycosyltransferase/glycogen phosphorylase"/>
    <property type="match status" value="1"/>
</dbReference>
<feature type="domain" description="Glycosyltransferase family 28 N-terminal" evidence="3">
    <location>
        <begin position="203"/>
        <end position="361"/>
    </location>
</feature>
<keyword evidence="1 5" id="KW-0808">Transferase</keyword>
<dbReference type="EMBL" id="MCBQ01021836">
    <property type="protein sequence ID" value="RKF53489.1"/>
    <property type="molecule type" value="Genomic_DNA"/>
</dbReference>
<evidence type="ECO:0000313" key="5">
    <source>
        <dbReference type="EMBL" id="RKF53489.1"/>
    </source>
</evidence>
<feature type="domain" description="Erythromycin biosynthesis protein CIII-like C-terminal" evidence="4">
    <location>
        <begin position="524"/>
        <end position="625"/>
    </location>
</feature>
<dbReference type="InterPro" id="IPR050426">
    <property type="entry name" value="Glycosyltransferase_28"/>
</dbReference>
<dbReference type="FunFam" id="3.40.50.2000:FF:000100">
    <property type="entry name" value="Glycosyltransferase family 1 protein"/>
    <property type="match status" value="1"/>
</dbReference>
<protein>
    <submittedName>
        <fullName evidence="5">UDP-glucose,sterol transferase</fullName>
    </submittedName>
</protein>
<feature type="region of interest" description="Disordered" evidence="2">
    <location>
        <begin position="765"/>
        <end position="816"/>
    </location>
</feature>
<evidence type="ECO:0000259" key="3">
    <source>
        <dbReference type="Pfam" id="PF03033"/>
    </source>
</evidence>
<gene>
    <name evidence="5" type="ORF">GcM3_218030</name>
</gene>
<dbReference type="CDD" id="cd03784">
    <property type="entry name" value="GT1_Gtf-like"/>
    <property type="match status" value="1"/>
</dbReference>
<dbReference type="InterPro" id="IPR004276">
    <property type="entry name" value="GlycoTrans_28_N"/>
</dbReference>
<keyword evidence="6" id="KW-1185">Reference proteome</keyword>
<sequence length="1065" mass="118354">MATSISVTSKVDPPEDCTHKNFKKLKNERPESSLNPTRRPEMFRSLSKKSSSTMESPIRISSADHRRNIEDIHHSKEVGLKDHDRVSNHNPYSTSDGNEEVPTCNKSRERVSNLDIFSKSDPAGNDYQNKIKVLKKDGRLDIGAKEMKNRGYLAKTMGASFLKHIKPAKSDDERNINKDNPERSRIFFDTAFSSNTLPPTLNIVLMVIGSRGDIQPFLKIGKCLKDYGHRVRIATHPAFKKIVQEDMDLEFFSVGGDPAELMAFMVKNPGMIPTIETLKKGEVSRRRKQMAEMFEGFWRACINATDDEKDHTNLKMMNARAPFIADAIIANPPSFAHIHCAEKLGIPLHLMFTFPYTPTQEFAHPLANVNNSSLDTRYINFMSYALVEMMTWQGDFSLGDLINNFRVKTLGLEPISTLWAPGQLYRLKVPHTYLWSPSFVPKPEDWGPEIDVAGFVFLNLASSFEPCKDLLDFLDKGSPPIYIGFGSIVVEDPDGFTHMIFDAVKIAGVRALVSKGWGNLGGDETPDNIFLLDNVPHDWLFPRVSAVVHHGGAGTTAAGMKFGKPTFIVPFFGDQLFWGNMIGKSGAGASPIPNKSLTAQLLADGIRKCLSSEARESARKIAENIETEGDGAVNALRSFYRNLNLRGLKSIRCSILENRIAVWKIKKTEIRLCALAAELLIEEKKLNRKQLELIRHNEWNDFEGPGEPLTGGASAVLGSITGVASGIGSIPVKIGKSTKRRVKYDMKKWKEYKLISQNRLSVGKVKRDQKELGGNRKRKNNPFQLSFSFRDGTNKNGGGNRIINTSKNDQTHGCPNKIKISSDDTEENPVTEVAQAFGSGIGKSAGALVKSPMNLSLAIAQGLHNAPRLYGDRTVRRPFRVTGLISGLKAAGHEFVFGIYDGFSGLVIQPYNGARDGGAVGFIKGIGMGLTGFVLKDLSAIVSPIGYTLKGIQKEISAYKSPIKFIRTARIIEGQRDLDSLSKEEAEKNLGDVLHGWQILEQISAFMVKKHSSELRDKICLHRERKTWKANVYFENIKFAEKALEALKKGENLSDVLLAQEEELD</sequence>
<dbReference type="InterPro" id="IPR002213">
    <property type="entry name" value="UDP_glucos_trans"/>
</dbReference>
<dbReference type="PANTHER" id="PTHR48050:SF5">
    <property type="entry name" value="UDP-GLUCOSE,STEROL TRANSFERASE"/>
    <property type="match status" value="1"/>
</dbReference>
<dbReference type="Proteomes" id="UP000283383">
    <property type="component" value="Unassembled WGS sequence"/>
</dbReference>
<dbReference type="PANTHER" id="PTHR48050">
    <property type="entry name" value="STEROL 3-BETA-GLUCOSYLTRANSFERASE"/>
    <property type="match status" value="1"/>
</dbReference>
<dbReference type="FunFam" id="3.40.50.2000:FF:000009">
    <property type="entry name" value="Sterol 3-beta-glucosyltransferase UGT80A2"/>
    <property type="match status" value="1"/>
</dbReference>
<feature type="region of interest" description="Disordered" evidence="2">
    <location>
        <begin position="1"/>
        <end position="58"/>
    </location>
</feature>
<evidence type="ECO:0000259" key="4">
    <source>
        <dbReference type="Pfam" id="PF06722"/>
    </source>
</evidence>
<proteinExistence type="predicted"/>
<evidence type="ECO:0000256" key="1">
    <source>
        <dbReference type="ARBA" id="ARBA00022679"/>
    </source>
</evidence>